<dbReference type="SUPFAM" id="SSF49758">
    <property type="entry name" value="Calpain large subunit, middle domain (domain III)"/>
    <property type="match status" value="1"/>
</dbReference>
<name>A0A7S3G1T8_9EUKA</name>
<accession>A0A7S3G1T8</accession>
<dbReference type="EMBL" id="HBIB01005695">
    <property type="protein sequence ID" value="CAE0241277.1"/>
    <property type="molecule type" value="Transcribed_RNA"/>
</dbReference>
<protein>
    <submittedName>
        <fullName evidence="1">Uncharacterized protein</fullName>
    </submittedName>
</protein>
<organism evidence="1">
    <name type="scientific">Palpitomonas bilix</name>
    <dbReference type="NCBI Taxonomy" id="652834"/>
    <lineage>
        <taxon>Eukaryota</taxon>
        <taxon>Eukaryota incertae sedis</taxon>
    </lineage>
</organism>
<reference evidence="1" key="1">
    <citation type="submission" date="2021-01" db="EMBL/GenBank/DDBJ databases">
        <authorList>
            <person name="Corre E."/>
            <person name="Pelletier E."/>
            <person name="Niang G."/>
            <person name="Scheremetjew M."/>
            <person name="Finn R."/>
            <person name="Kale V."/>
            <person name="Holt S."/>
            <person name="Cochrane G."/>
            <person name="Meng A."/>
            <person name="Brown T."/>
            <person name="Cohen L."/>
        </authorList>
    </citation>
    <scope>NUCLEOTIDE SEQUENCE</scope>
    <source>
        <strain evidence="1">NIES-2562</strain>
    </source>
</reference>
<gene>
    <name evidence="1" type="ORF">PBIL07802_LOCUS3439</name>
</gene>
<evidence type="ECO:0000313" key="1">
    <source>
        <dbReference type="EMBL" id="CAE0241277.1"/>
    </source>
</evidence>
<sequence length="177" mass="20137">MQILCLEESDVAIVLQKGVDAFIQKSHVAISVYRAPSEDMVYNAVLTGFVSSNRISYEDDSQLRLTLPAGHYVVVLSHTKLGRPLGYTVSIASNRPFEAEYIKFLSGWEKDNYMHKFRLFPSLSTVGEHLGIPDSWEDYRKFQKTSAFTAPQVTYVMQHPLKHFLSTKCRLVASHLH</sequence>
<dbReference type="InterPro" id="IPR036213">
    <property type="entry name" value="Calpain_III_sf"/>
</dbReference>
<dbReference type="AlphaFoldDB" id="A0A7S3G1T8"/>
<proteinExistence type="predicted"/>